<name>A0A4U5NNL6_POPAL</name>
<protein>
    <submittedName>
        <fullName evidence="1">Uncharacterized protein</fullName>
    </submittedName>
</protein>
<organism evidence="1">
    <name type="scientific">Populus alba</name>
    <name type="common">White poplar</name>
    <dbReference type="NCBI Taxonomy" id="43335"/>
    <lineage>
        <taxon>Eukaryota</taxon>
        <taxon>Viridiplantae</taxon>
        <taxon>Streptophyta</taxon>
        <taxon>Embryophyta</taxon>
        <taxon>Tracheophyta</taxon>
        <taxon>Spermatophyta</taxon>
        <taxon>Magnoliopsida</taxon>
        <taxon>eudicotyledons</taxon>
        <taxon>Gunneridae</taxon>
        <taxon>Pentapetalae</taxon>
        <taxon>rosids</taxon>
        <taxon>fabids</taxon>
        <taxon>Malpighiales</taxon>
        <taxon>Salicaceae</taxon>
        <taxon>Saliceae</taxon>
        <taxon>Populus</taxon>
    </lineage>
</organism>
<dbReference type="EMBL" id="RCHU01001001">
    <property type="protein sequence ID" value="TKR84544.1"/>
    <property type="molecule type" value="Genomic_DNA"/>
</dbReference>
<dbReference type="AlphaFoldDB" id="A0A4U5NNL6"/>
<gene>
    <name evidence="1" type="ORF">D5086_0000255620</name>
</gene>
<reference evidence="1" key="1">
    <citation type="submission" date="2018-10" db="EMBL/GenBank/DDBJ databases">
        <title>Population genomic analysis revealed the cold adaptation of white poplar.</title>
        <authorList>
            <person name="Liu Y.-J."/>
        </authorList>
    </citation>
    <scope>NUCLEOTIDE SEQUENCE [LARGE SCALE GENOMIC DNA]</scope>
    <source>
        <strain evidence="1">PAL-ZL1</strain>
    </source>
</reference>
<evidence type="ECO:0000313" key="1">
    <source>
        <dbReference type="EMBL" id="TKR84544.1"/>
    </source>
</evidence>
<comment type="caution">
    <text evidence="1">The sequence shown here is derived from an EMBL/GenBank/DDBJ whole genome shotgun (WGS) entry which is preliminary data.</text>
</comment>
<sequence length="144" mass="16582">MREAKERDAESSVVSSFSINFGRSEKHGRGHCRSCSSTEKNIFLDSDDRPRLGVFITRLNPLVCILLDVGFEIRDLEHIYDINHYIINRNISGSSSRLYSVDNSLIKMGKETRTLKRKPRELSLQLECQLELWSSQKFEIISSS</sequence>
<accession>A0A4U5NNL6</accession>
<proteinExistence type="predicted"/>